<feature type="region of interest" description="Disordered" evidence="1">
    <location>
        <begin position="1"/>
        <end position="51"/>
    </location>
</feature>
<reference evidence="3" key="1">
    <citation type="journal article" date="2019" name="Int. J. Syst. Evol. Microbiol.">
        <title>The Global Catalogue of Microorganisms (GCM) 10K type strain sequencing project: providing services to taxonomists for standard genome sequencing and annotation.</title>
        <authorList>
            <consortium name="The Broad Institute Genomics Platform"/>
            <consortium name="The Broad Institute Genome Sequencing Center for Infectious Disease"/>
            <person name="Wu L."/>
            <person name="Ma J."/>
        </authorList>
    </citation>
    <scope>NUCLEOTIDE SEQUENCE [LARGE SCALE GENOMIC DNA]</scope>
    <source>
        <strain evidence="3">KLKA75</strain>
    </source>
</reference>
<keyword evidence="3" id="KW-1185">Reference proteome</keyword>
<evidence type="ECO:0000313" key="2">
    <source>
        <dbReference type="EMBL" id="MFC4909437.1"/>
    </source>
</evidence>
<feature type="compositionally biased region" description="Low complexity" evidence="1">
    <location>
        <begin position="1"/>
        <end position="22"/>
    </location>
</feature>
<organism evidence="2 3">
    <name type="scientific">Actinomadura gamaensis</name>
    <dbReference type="NCBI Taxonomy" id="1763541"/>
    <lineage>
        <taxon>Bacteria</taxon>
        <taxon>Bacillati</taxon>
        <taxon>Actinomycetota</taxon>
        <taxon>Actinomycetes</taxon>
        <taxon>Streptosporangiales</taxon>
        <taxon>Thermomonosporaceae</taxon>
        <taxon>Actinomadura</taxon>
    </lineage>
</organism>
<sequence length="51" mass="5080">MTAVPAGAAPRGPGRDAGAAGRPGRREASGTGRGVRADRPVRRGTGAKGRR</sequence>
<dbReference type="RefSeq" id="WP_378256952.1">
    <property type="nucleotide sequence ID" value="NZ_JBHSIT010000005.1"/>
</dbReference>
<gene>
    <name evidence="2" type="ORF">ACFPCY_19100</name>
</gene>
<accession>A0ABV9TZ40</accession>
<name>A0ABV9TZ40_9ACTN</name>
<evidence type="ECO:0000313" key="3">
    <source>
        <dbReference type="Proteomes" id="UP001595872"/>
    </source>
</evidence>
<comment type="caution">
    <text evidence="2">The sequence shown here is derived from an EMBL/GenBank/DDBJ whole genome shotgun (WGS) entry which is preliminary data.</text>
</comment>
<proteinExistence type="predicted"/>
<dbReference type="EMBL" id="JBHSIT010000005">
    <property type="protein sequence ID" value="MFC4909437.1"/>
    <property type="molecule type" value="Genomic_DNA"/>
</dbReference>
<protein>
    <submittedName>
        <fullName evidence="2">Uncharacterized protein</fullName>
    </submittedName>
</protein>
<dbReference type="Proteomes" id="UP001595872">
    <property type="component" value="Unassembled WGS sequence"/>
</dbReference>
<evidence type="ECO:0000256" key="1">
    <source>
        <dbReference type="SAM" id="MobiDB-lite"/>
    </source>
</evidence>